<dbReference type="SFLD" id="SFLDS00003">
    <property type="entry name" value="Haloacid_Dehalogenase"/>
    <property type="match status" value="1"/>
</dbReference>
<dbReference type="PANTHER" id="PTHR10000:SF53">
    <property type="entry name" value="5-AMINO-6-(5-PHOSPHO-D-RIBITYLAMINO)URACIL PHOSPHATASE YBJI-RELATED"/>
    <property type="match status" value="1"/>
</dbReference>
<dbReference type="SFLD" id="SFLDG01144">
    <property type="entry name" value="C2.B.4:_PGP_Like"/>
    <property type="match status" value="1"/>
</dbReference>
<organism evidence="1 2">
    <name type="scientific">Carnobacterium divergens DSM 20623</name>
    <dbReference type="NCBI Taxonomy" id="1449336"/>
    <lineage>
        <taxon>Bacteria</taxon>
        <taxon>Bacillati</taxon>
        <taxon>Bacillota</taxon>
        <taxon>Bacilli</taxon>
        <taxon>Lactobacillales</taxon>
        <taxon>Carnobacteriaceae</taxon>
        <taxon>Carnobacterium</taxon>
    </lineage>
</organism>
<dbReference type="GO" id="GO:0005829">
    <property type="term" value="C:cytosol"/>
    <property type="evidence" value="ECO:0007669"/>
    <property type="project" value="TreeGrafter"/>
</dbReference>
<reference evidence="1 2" key="1">
    <citation type="journal article" date="2015" name="Genome Announc.">
        <title>Expanding the biotechnology potential of lactobacilli through comparative genomics of 213 strains and associated genera.</title>
        <authorList>
            <person name="Sun Z."/>
            <person name="Harris H.M."/>
            <person name="McCann A."/>
            <person name="Guo C."/>
            <person name="Argimon S."/>
            <person name="Zhang W."/>
            <person name="Yang X."/>
            <person name="Jeffery I.B."/>
            <person name="Cooney J.C."/>
            <person name="Kagawa T.F."/>
            <person name="Liu W."/>
            <person name="Song Y."/>
            <person name="Salvetti E."/>
            <person name="Wrobel A."/>
            <person name="Rasinkangas P."/>
            <person name="Parkhill J."/>
            <person name="Rea M.C."/>
            <person name="O'Sullivan O."/>
            <person name="Ritari J."/>
            <person name="Douillard F.P."/>
            <person name="Paul Ross R."/>
            <person name="Yang R."/>
            <person name="Briner A.E."/>
            <person name="Felis G.E."/>
            <person name="de Vos W.M."/>
            <person name="Barrangou R."/>
            <person name="Klaenhammer T.R."/>
            <person name="Caufield P.W."/>
            <person name="Cui Y."/>
            <person name="Zhang H."/>
            <person name="O'Toole P.W."/>
        </authorList>
    </citation>
    <scope>NUCLEOTIDE SEQUENCE [LARGE SCALE GENOMIC DNA]</scope>
    <source>
        <strain evidence="1 2">DSM 20623</strain>
    </source>
</reference>
<dbReference type="PROSITE" id="PS01229">
    <property type="entry name" value="COF_2"/>
    <property type="match status" value="1"/>
</dbReference>
<dbReference type="InterPro" id="IPR023214">
    <property type="entry name" value="HAD_sf"/>
</dbReference>
<dbReference type="Proteomes" id="UP000051658">
    <property type="component" value="Unassembled WGS sequence"/>
</dbReference>
<evidence type="ECO:0000313" key="2">
    <source>
        <dbReference type="Proteomes" id="UP000051658"/>
    </source>
</evidence>
<dbReference type="GO" id="GO:0000287">
    <property type="term" value="F:magnesium ion binding"/>
    <property type="evidence" value="ECO:0007669"/>
    <property type="project" value="TreeGrafter"/>
</dbReference>
<dbReference type="RefSeq" id="WP_034570667.1">
    <property type="nucleotide sequence ID" value="NZ_JQBS01000032.1"/>
</dbReference>
<dbReference type="CDD" id="cd07518">
    <property type="entry name" value="HAD_YbiV-Like"/>
    <property type="match status" value="1"/>
</dbReference>
<name>A0A0R2HV36_CARDV</name>
<dbReference type="GO" id="GO:0016791">
    <property type="term" value="F:phosphatase activity"/>
    <property type="evidence" value="ECO:0007669"/>
    <property type="project" value="TreeGrafter"/>
</dbReference>
<accession>A0A0R2HV36</accession>
<dbReference type="Gene3D" id="3.40.50.1000">
    <property type="entry name" value="HAD superfamily/HAD-like"/>
    <property type="match status" value="1"/>
</dbReference>
<dbReference type="EMBL" id="JQBS01000032">
    <property type="protein sequence ID" value="KRN56456.1"/>
    <property type="molecule type" value="Genomic_DNA"/>
</dbReference>
<sequence length="270" mass="30797">MIKMVAVDMDGTFLNENKEYNRSRFKRIYREMKRKEIKFVVASGNQYYQLKSFFPEISDEISFVAENGALVISEKEELFCGKFEEPLVHEMLAFLSKSPQIQVLLCGRKSAYVDEKESEDFKQTSKKFYHRLKTVTDLTQLEEDVFFKFALSVPKEETEKLVMHLNKEFQGKFVAVSSGHGELDLIIPGFHKANGLEILQKKWGILDEELATFGDGGNDVEMLRKAAFSYAMANGSQAVKLAANYSAPSNEEEGVLKIVEELLELGDEKK</sequence>
<dbReference type="eggNOG" id="COG0561">
    <property type="taxonomic scope" value="Bacteria"/>
</dbReference>
<dbReference type="InterPro" id="IPR006379">
    <property type="entry name" value="HAD-SF_hydro_IIB"/>
</dbReference>
<dbReference type="GeneID" id="89588480"/>
<dbReference type="SFLD" id="SFLDG01140">
    <property type="entry name" value="C2.B:_Phosphomannomutase_and_P"/>
    <property type="match status" value="1"/>
</dbReference>
<dbReference type="PANTHER" id="PTHR10000">
    <property type="entry name" value="PHOSPHOSERINE PHOSPHATASE"/>
    <property type="match status" value="1"/>
</dbReference>
<dbReference type="InterPro" id="IPR036412">
    <property type="entry name" value="HAD-like_sf"/>
</dbReference>
<dbReference type="InterPro" id="IPR000150">
    <property type="entry name" value="Cof"/>
</dbReference>
<dbReference type="Gene3D" id="3.30.1240.10">
    <property type="match status" value="1"/>
</dbReference>
<evidence type="ECO:0000313" key="1">
    <source>
        <dbReference type="EMBL" id="KRN56456.1"/>
    </source>
</evidence>
<proteinExistence type="predicted"/>
<dbReference type="Pfam" id="PF08282">
    <property type="entry name" value="Hydrolase_3"/>
    <property type="match status" value="1"/>
</dbReference>
<keyword evidence="2" id="KW-1185">Reference proteome</keyword>
<dbReference type="AlphaFoldDB" id="A0A0R2HV36"/>
<dbReference type="NCBIfam" id="TIGR01484">
    <property type="entry name" value="HAD-SF-IIB"/>
    <property type="match status" value="1"/>
</dbReference>
<comment type="caution">
    <text evidence="1">The sequence shown here is derived from an EMBL/GenBank/DDBJ whole genome shotgun (WGS) entry which is preliminary data.</text>
</comment>
<gene>
    <name evidence="1" type="ORF">IV74_GL001570</name>
</gene>
<keyword evidence="1" id="KW-0378">Hydrolase</keyword>
<protein>
    <submittedName>
        <fullName evidence="1">Cof-like hydrolase</fullName>
    </submittedName>
</protein>
<dbReference type="NCBIfam" id="TIGR00099">
    <property type="entry name" value="Cof-subfamily"/>
    <property type="match status" value="1"/>
</dbReference>
<dbReference type="PATRIC" id="fig|1449336.4.peg.1602"/>
<dbReference type="SUPFAM" id="SSF56784">
    <property type="entry name" value="HAD-like"/>
    <property type="match status" value="1"/>
</dbReference>